<comment type="function">
    <text evidence="8">Phosphorylase is an important allosteric enzyme in carbohydrate metabolism. Enzymes from different sources differ in their regulatory mechanisms and in their natural substrates. However, all known phosphorylases share catalytic and structural properties.</text>
</comment>
<reference evidence="10 11" key="1">
    <citation type="submission" date="2022-04" db="EMBL/GenBank/DDBJ databases">
        <title>Gracilibacillus sp. isolated from saltern.</title>
        <authorList>
            <person name="Won M."/>
            <person name="Lee C.-M."/>
            <person name="Woen H.-Y."/>
            <person name="Kwon S.-W."/>
        </authorList>
    </citation>
    <scope>NUCLEOTIDE SEQUENCE [LARGE SCALE GENOMIC DNA]</scope>
    <source>
        <strain evidence="10 11">SSWR10-1</strain>
    </source>
</reference>
<dbReference type="RefSeq" id="WP_244716216.1">
    <property type="nucleotide sequence ID" value="NZ_CP095072.1"/>
</dbReference>
<dbReference type="InterPro" id="IPR035090">
    <property type="entry name" value="Pyridoxal_P_attach_site"/>
</dbReference>
<proteinExistence type="inferred from homology"/>
<evidence type="ECO:0000256" key="9">
    <source>
        <dbReference type="RuleBase" id="RU000587"/>
    </source>
</evidence>
<evidence type="ECO:0000256" key="4">
    <source>
        <dbReference type="ARBA" id="ARBA00022676"/>
    </source>
</evidence>
<evidence type="ECO:0000313" key="11">
    <source>
        <dbReference type="Proteomes" id="UP000831782"/>
    </source>
</evidence>
<dbReference type="PANTHER" id="PTHR11468">
    <property type="entry name" value="GLYCOGEN PHOSPHORYLASE"/>
    <property type="match status" value="1"/>
</dbReference>
<dbReference type="CDD" id="cd04300">
    <property type="entry name" value="GT35_Glycogen_Phosphorylase"/>
    <property type="match status" value="1"/>
</dbReference>
<sequence length="799" mass="92977">MKKWTPALFSSQLESILKEHEIEIKEASSKEMYYAISSLISQEIERNWKKTEKRYHSKRPKQLYYLSMEFLIGGLLKNNLFHYDMLDTCNQAMTELGFDPDQIYQEERDPGLGNGGLGRLAACFLDSLAALQYPGHGYGIRYRYGLFEQRIINGYQTELPDYWLDSPYPWEIRKIDEAVEIEYGGSVHMQQAEDGSFTFSYHNTDKVLAVPYDVPIIGFQNKVVNTLRLWSAEPADAVQQPDETEYYHQLEHHHAIEQISGFLYPDDSSEEGKWLRLKQQYFLVAASLQKILKDYQENVRKSLSKLPDKVVIQINDTHPSLAIPEMMRILMDEESLGWDEAWQITSNMFAYTNHTIMSEALEKWPVTVMHQLLPRLYMIINEINERFCRDIWEGHTELRERISEMAIIADGYVHMARLAVVGSFSVNGVAKLHTQILKTQELKDFYQLYPKRFNNKTNGITHRRWLLMANPRLAEVITETISSHWIKRPRELTHLLRHINDKPLLDQLDIIKNENKQKLADYIQQTTGILVDHQSIFDVQIKRLHEYKRQLLNTFHVIYLYNELKENPLLDITPRTFIFAAKAAPSYYFAKEVIKLINTVASVVNHDPAIKGKLKVVFLENYNVSLAEKIIPAVDLSEQISTAGKEASGTGNMKMMMNGALTIGTLDGANIEMKQLVSEANIFLFGLQSDEVFQYYQTGEYQANELYQTDDRLAKILDQLRDGYFGHEFKDIYYQLLSTNDPYFILKDFDDYVETHQHIDQTYRNKDSWLSKSLVNIAHSGKFSSDRTIREYATSIWKL</sequence>
<name>A0ABY4ES55_9BACI</name>
<keyword evidence="11" id="KW-1185">Reference proteome</keyword>
<evidence type="ECO:0000256" key="6">
    <source>
        <dbReference type="ARBA" id="ARBA00022898"/>
    </source>
</evidence>
<keyword evidence="4 9" id="KW-0328">Glycosyltransferase</keyword>
<protein>
    <recommendedName>
        <fullName evidence="9">Alpha-1,4 glucan phosphorylase</fullName>
        <ecNumber evidence="9">2.4.1.1</ecNumber>
    </recommendedName>
</protein>
<dbReference type="SUPFAM" id="SSF53756">
    <property type="entry name" value="UDP-Glycosyltransferase/glycogen phosphorylase"/>
    <property type="match status" value="1"/>
</dbReference>
<keyword evidence="6 9" id="KW-0663">Pyridoxal phosphate</keyword>
<comment type="function">
    <text evidence="9">Allosteric enzyme that catalyzes the rate-limiting step in glycogen catabolism, the phosphorolytic cleavage of glycogen to produce glucose-1-phosphate, and plays a central role in maintaining cellular and organismal glucose homeostasis.</text>
</comment>
<dbReference type="Gene3D" id="3.40.50.2000">
    <property type="entry name" value="Glycogen Phosphorylase B"/>
    <property type="match status" value="2"/>
</dbReference>
<dbReference type="PIRSF" id="PIRSF000460">
    <property type="entry name" value="Pprylas_GlgP"/>
    <property type="match status" value="1"/>
</dbReference>
<evidence type="ECO:0000256" key="7">
    <source>
        <dbReference type="ARBA" id="ARBA00023277"/>
    </source>
</evidence>
<dbReference type="Proteomes" id="UP000831782">
    <property type="component" value="Chromosome"/>
</dbReference>
<keyword evidence="7 9" id="KW-0119">Carbohydrate metabolism</keyword>
<evidence type="ECO:0000256" key="1">
    <source>
        <dbReference type="ARBA" id="ARBA00001275"/>
    </source>
</evidence>
<dbReference type="NCBIfam" id="TIGR02093">
    <property type="entry name" value="P_ylase"/>
    <property type="match status" value="1"/>
</dbReference>
<dbReference type="PROSITE" id="PS00102">
    <property type="entry name" value="PHOSPHORYLASE"/>
    <property type="match status" value="1"/>
</dbReference>
<dbReference type="EMBL" id="CP095072">
    <property type="protein sequence ID" value="UOQ47259.1"/>
    <property type="molecule type" value="Genomic_DNA"/>
</dbReference>
<dbReference type="EC" id="2.4.1.1" evidence="9"/>
<dbReference type="Pfam" id="PF00343">
    <property type="entry name" value="Phosphorylase"/>
    <property type="match status" value="1"/>
</dbReference>
<gene>
    <name evidence="10" type="ORF">MUN88_14420</name>
</gene>
<dbReference type="InterPro" id="IPR011833">
    <property type="entry name" value="Glycg_phsphrylas"/>
</dbReference>
<dbReference type="PANTHER" id="PTHR11468:SF3">
    <property type="entry name" value="GLYCOGEN PHOSPHORYLASE, LIVER FORM"/>
    <property type="match status" value="1"/>
</dbReference>
<comment type="catalytic activity">
    <reaction evidence="1 9">
        <text>[(1-&gt;4)-alpha-D-glucosyl](n) + phosphate = [(1-&gt;4)-alpha-D-glucosyl](n-1) + alpha-D-glucose 1-phosphate</text>
        <dbReference type="Rhea" id="RHEA:41732"/>
        <dbReference type="Rhea" id="RHEA-COMP:9584"/>
        <dbReference type="Rhea" id="RHEA-COMP:9586"/>
        <dbReference type="ChEBI" id="CHEBI:15444"/>
        <dbReference type="ChEBI" id="CHEBI:43474"/>
        <dbReference type="ChEBI" id="CHEBI:58601"/>
        <dbReference type="EC" id="2.4.1.1"/>
    </reaction>
</comment>
<comment type="similarity">
    <text evidence="3 9">Belongs to the glycogen phosphorylase family.</text>
</comment>
<dbReference type="InterPro" id="IPR000811">
    <property type="entry name" value="Glyco_trans_35"/>
</dbReference>
<accession>A0ABY4ES55</accession>
<evidence type="ECO:0000256" key="5">
    <source>
        <dbReference type="ARBA" id="ARBA00022679"/>
    </source>
</evidence>
<evidence type="ECO:0000256" key="8">
    <source>
        <dbReference type="ARBA" id="ARBA00025174"/>
    </source>
</evidence>
<evidence type="ECO:0000256" key="3">
    <source>
        <dbReference type="ARBA" id="ARBA00006047"/>
    </source>
</evidence>
<evidence type="ECO:0000313" key="10">
    <source>
        <dbReference type="EMBL" id="UOQ47259.1"/>
    </source>
</evidence>
<organism evidence="10 11">
    <name type="scientific">Gracilibacillus caseinilyticus</name>
    <dbReference type="NCBI Taxonomy" id="2932256"/>
    <lineage>
        <taxon>Bacteria</taxon>
        <taxon>Bacillati</taxon>
        <taxon>Bacillota</taxon>
        <taxon>Bacilli</taxon>
        <taxon>Bacillales</taxon>
        <taxon>Bacillaceae</taxon>
        <taxon>Gracilibacillus</taxon>
    </lineage>
</organism>
<keyword evidence="5 9" id="KW-0808">Transferase</keyword>
<evidence type="ECO:0000256" key="2">
    <source>
        <dbReference type="ARBA" id="ARBA00001933"/>
    </source>
</evidence>
<comment type="cofactor">
    <cofactor evidence="2 9">
        <name>pyridoxal 5'-phosphate</name>
        <dbReference type="ChEBI" id="CHEBI:597326"/>
    </cofactor>
</comment>